<comment type="caution">
    <text evidence="3">The sequence shown here is derived from an EMBL/GenBank/DDBJ whole genome shotgun (WGS) entry which is preliminary data.</text>
</comment>
<name>A0A4Y7THH3_COPMI</name>
<organism evidence="3 4">
    <name type="scientific">Coprinellus micaceus</name>
    <name type="common">Glistening ink-cap mushroom</name>
    <name type="synonym">Coprinus micaceus</name>
    <dbReference type="NCBI Taxonomy" id="71717"/>
    <lineage>
        <taxon>Eukaryota</taxon>
        <taxon>Fungi</taxon>
        <taxon>Dikarya</taxon>
        <taxon>Basidiomycota</taxon>
        <taxon>Agaricomycotina</taxon>
        <taxon>Agaricomycetes</taxon>
        <taxon>Agaricomycetidae</taxon>
        <taxon>Agaricales</taxon>
        <taxon>Agaricineae</taxon>
        <taxon>Psathyrellaceae</taxon>
        <taxon>Coprinellus</taxon>
    </lineage>
</organism>
<feature type="region of interest" description="Disordered" evidence="1">
    <location>
        <begin position="203"/>
        <end position="255"/>
    </location>
</feature>
<dbReference type="EMBL" id="QPFP01000012">
    <property type="protein sequence ID" value="TEB33414.1"/>
    <property type="molecule type" value="Genomic_DNA"/>
</dbReference>
<dbReference type="InterPro" id="IPR057678">
    <property type="entry name" value="DUF7918"/>
</dbReference>
<evidence type="ECO:0000313" key="3">
    <source>
        <dbReference type="EMBL" id="TEB33414.1"/>
    </source>
</evidence>
<keyword evidence="4" id="KW-1185">Reference proteome</keyword>
<feature type="region of interest" description="Disordered" evidence="1">
    <location>
        <begin position="272"/>
        <end position="295"/>
    </location>
</feature>
<protein>
    <recommendedName>
        <fullName evidence="2">DUF7918 domain-containing protein</fullName>
    </recommendedName>
</protein>
<dbReference type="AlphaFoldDB" id="A0A4Y7THH3"/>
<gene>
    <name evidence="3" type="ORF">FA13DRAFT_1789870</name>
</gene>
<dbReference type="Pfam" id="PF25534">
    <property type="entry name" value="DUF7918"/>
    <property type="match status" value="1"/>
</dbReference>
<feature type="compositionally biased region" description="Basic and acidic residues" evidence="1">
    <location>
        <begin position="210"/>
        <end position="228"/>
    </location>
</feature>
<feature type="domain" description="DUF7918" evidence="2">
    <location>
        <begin position="10"/>
        <end position="146"/>
    </location>
</feature>
<dbReference type="Proteomes" id="UP000298030">
    <property type="component" value="Unassembled WGS sequence"/>
</dbReference>
<accession>A0A4Y7THH3</accession>
<evidence type="ECO:0000313" key="4">
    <source>
        <dbReference type="Proteomes" id="UP000298030"/>
    </source>
</evidence>
<dbReference type="STRING" id="71717.A0A4Y7THH3"/>
<evidence type="ECO:0000256" key="1">
    <source>
        <dbReference type="SAM" id="MobiDB-lite"/>
    </source>
</evidence>
<evidence type="ECO:0000259" key="2">
    <source>
        <dbReference type="Pfam" id="PF25534"/>
    </source>
</evidence>
<reference evidence="3 4" key="1">
    <citation type="journal article" date="2019" name="Nat. Ecol. Evol.">
        <title>Megaphylogeny resolves global patterns of mushroom evolution.</title>
        <authorList>
            <person name="Varga T."/>
            <person name="Krizsan K."/>
            <person name="Foldi C."/>
            <person name="Dima B."/>
            <person name="Sanchez-Garcia M."/>
            <person name="Sanchez-Ramirez S."/>
            <person name="Szollosi G.J."/>
            <person name="Szarkandi J.G."/>
            <person name="Papp V."/>
            <person name="Albert L."/>
            <person name="Andreopoulos W."/>
            <person name="Angelini C."/>
            <person name="Antonin V."/>
            <person name="Barry K.W."/>
            <person name="Bougher N.L."/>
            <person name="Buchanan P."/>
            <person name="Buyck B."/>
            <person name="Bense V."/>
            <person name="Catcheside P."/>
            <person name="Chovatia M."/>
            <person name="Cooper J."/>
            <person name="Damon W."/>
            <person name="Desjardin D."/>
            <person name="Finy P."/>
            <person name="Geml J."/>
            <person name="Haridas S."/>
            <person name="Hughes K."/>
            <person name="Justo A."/>
            <person name="Karasinski D."/>
            <person name="Kautmanova I."/>
            <person name="Kiss B."/>
            <person name="Kocsube S."/>
            <person name="Kotiranta H."/>
            <person name="LaButti K.M."/>
            <person name="Lechner B.E."/>
            <person name="Liimatainen K."/>
            <person name="Lipzen A."/>
            <person name="Lukacs Z."/>
            <person name="Mihaltcheva S."/>
            <person name="Morgado L.N."/>
            <person name="Niskanen T."/>
            <person name="Noordeloos M.E."/>
            <person name="Ohm R.A."/>
            <person name="Ortiz-Santana B."/>
            <person name="Ovrebo C."/>
            <person name="Racz N."/>
            <person name="Riley R."/>
            <person name="Savchenko A."/>
            <person name="Shiryaev A."/>
            <person name="Soop K."/>
            <person name="Spirin V."/>
            <person name="Szebenyi C."/>
            <person name="Tomsovsky M."/>
            <person name="Tulloss R.E."/>
            <person name="Uehling J."/>
            <person name="Grigoriev I.V."/>
            <person name="Vagvolgyi C."/>
            <person name="Papp T."/>
            <person name="Martin F.M."/>
            <person name="Miettinen O."/>
            <person name="Hibbett D.S."/>
            <person name="Nagy L.G."/>
        </authorList>
    </citation>
    <scope>NUCLEOTIDE SEQUENCE [LARGE SCALE GENOMIC DNA]</scope>
    <source>
        <strain evidence="3 4">FP101781</strain>
    </source>
</reference>
<sequence>MPKSPQGYELWIEVEGERVEEFQIEATEGGDGPRTTCWIPCEAGKAFSIVVSIPAQQMAEDHHQLDVRIDGEPITISGNLLKKAEVQSAYTKRYHGAYHREKETIRPFQFGTLDLTDDEAYLGATSKGFGEITLTLNTVEILGIMDTEKDPQQIDPTEDFPFGEEQPCKRVPYYKLTGWKAVSTLVFNYRQMDMLVAKGIAPSRASAKQPEPHHDTPAPTGSRERVDGRNGLPKGKRKSDSVKEEGEGSGFENPIDVEIQSLRARLVALEAEKEKQPNYSDPTRPAKRVKLEPQSTLVPGETIDLTMDVKTEPRWKPVPGEIIDLTV</sequence>
<dbReference type="OrthoDB" id="3364132at2759"/>
<proteinExistence type="predicted"/>